<evidence type="ECO:0000313" key="3">
    <source>
        <dbReference type="Proteomes" id="UP000515344"/>
    </source>
</evidence>
<evidence type="ECO:0000313" key="2">
    <source>
        <dbReference type="EMBL" id="QNA46096.1"/>
    </source>
</evidence>
<evidence type="ECO:0000259" key="1">
    <source>
        <dbReference type="Pfam" id="PF08818"/>
    </source>
</evidence>
<name>A0A7G5XKU3_9BACT</name>
<protein>
    <submittedName>
        <fullName evidence="2">DUF1801 domain-containing protein</fullName>
    </submittedName>
</protein>
<dbReference type="AlphaFoldDB" id="A0A7G5XKU3"/>
<dbReference type="RefSeq" id="WP_182805715.1">
    <property type="nucleotide sequence ID" value="NZ_CP060007.1"/>
</dbReference>
<dbReference type="Gene3D" id="3.90.1150.200">
    <property type="match status" value="1"/>
</dbReference>
<gene>
    <name evidence="2" type="ORF">H4075_07915</name>
</gene>
<dbReference type="KEGG" id="lacs:H4075_07915"/>
<dbReference type="Pfam" id="PF08818">
    <property type="entry name" value="DUF1801"/>
    <property type="match status" value="1"/>
</dbReference>
<reference evidence="3" key="1">
    <citation type="submission" date="2020-08" db="EMBL/GenBank/DDBJ databases">
        <title>Lacibacter sp. S13-6-6 genome sequencing.</title>
        <authorList>
            <person name="Jin L."/>
        </authorList>
    </citation>
    <scope>NUCLEOTIDE SEQUENCE [LARGE SCALE GENOMIC DNA]</scope>
    <source>
        <strain evidence="3">S13-6-6</strain>
    </source>
</reference>
<dbReference type="Proteomes" id="UP000515344">
    <property type="component" value="Chromosome"/>
</dbReference>
<dbReference type="EMBL" id="CP060007">
    <property type="protein sequence ID" value="QNA46096.1"/>
    <property type="molecule type" value="Genomic_DNA"/>
</dbReference>
<keyword evidence="3" id="KW-1185">Reference proteome</keyword>
<dbReference type="InterPro" id="IPR014922">
    <property type="entry name" value="YdhG-like"/>
</dbReference>
<organism evidence="2 3">
    <name type="scientific">Lacibacter sediminis</name>
    <dbReference type="NCBI Taxonomy" id="2760713"/>
    <lineage>
        <taxon>Bacteria</taxon>
        <taxon>Pseudomonadati</taxon>
        <taxon>Bacteroidota</taxon>
        <taxon>Chitinophagia</taxon>
        <taxon>Chitinophagales</taxon>
        <taxon>Chitinophagaceae</taxon>
        <taxon>Lacibacter</taxon>
    </lineage>
</organism>
<accession>A0A7G5XKU3</accession>
<feature type="domain" description="YdhG-like" evidence="1">
    <location>
        <begin position="26"/>
        <end position="121"/>
    </location>
</feature>
<sequence length="125" mass="14645">MATKKLKPTDKELVNDWMNKLEHPLKAEIDAVRKIIKDSDKNIRERIKWNAPSYYTSADIVTFNHRATKHVHLIFHHPTIVKIKSALLEGDYKDRRMLYLPDMKAVKANKKELQRIITESVQLIG</sequence>
<dbReference type="SUPFAM" id="SSF159888">
    <property type="entry name" value="YdhG-like"/>
    <property type="match status" value="1"/>
</dbReference>
<proteinExistence type="predicted"/>